<comment type="similarity">
    <text evidence="2">Belongs to the methyl-accepting chemotaxis (MCP) protein family.</text>
</comment>
<dbReference type="PANTHER" id="PTHR43531">
    <property type="entry name" value="PROTEIN ICFG"/>
    <property type="match status" value="1"/>
</dbReference>
<feature type="coiled-coil region" evidence="4">
    <location>
        <begin position="391"/>
        <end position="418"/>
    </location>
</feature>
<organism evidence="8 9">
    <name type="scientific">Rhizobium helianthi</name>
    <dbReference type="NCBI Taxonomy" id="1132695"/>
    <lineage>
        <taxon>Bacteria</taxon>
        <taxon>Pseudomonadati</taxon>
        <taxon>Pseudomonadota</taxon>
        <taxon>Alphaproteobacteria</taxon>
        <taxon>Hyphomicrobiales</taxon>
        <taxon>Rhizobiaceae</taxon>
        <taxon>Rhizobium/Agrobacterium group</taxon>
        <taxon>Rhizobium</taxon>
    </lineage>
</organism>
<keyword evidence="1" id="KW-0145">Chemotaxis</keyword>
<name>A0ABW4M1J1_9HYPH</name>
<dbReference type="InterPro" id="IPR003660">
    <property type="entry name" value="HAMP_dom"/>
</dbReference>
<dbReference type="Proteomes" id="UP001597322">
    <property type="component" value="Unassembled WGS sequence"/>
</dbReference>
<dbReference type="InterPro" id="IPR004089">
    <property type="entry name" value="MCPsignal_dom"/>
</dbReference>
<sequence>MAISLKTILIGIFAALGLLVCTLVGSAFLSSVSDYNRYSEISHLAVLDKALFNTLLSFRNERGDGPPALVLPIEKADGAIAQIRKDRADTVRAMADVHAAAPAVTGGAVSASMRQVMDHYAMVERFRQRLDSTLAQPLPQRDASFSEAWMSETQKFLNSVGEASEQIGQDIRALDPSLVPVSQIGSTAWSARVAAGEVSLVLNPLVASAKQMSEDQYAKVIVGEARINALWQIVGALVAHPATEPELRQAYAKGQQDFFSSAFAQRRKELITALHKDKPLPMNTDEWRAGNKTALGSIAEVALVAKTVLVERAEAAQASALNSVMIYTGIFLLTIAFAVAALCVIIFRVTRPIERLTACMNTLAQGNHAVAVDGLHRTDEIGGMARSVEVFRQAAIRNAELEREAEEVRARNEAERIAFQQQAEAEAQQRLEAATGALATGLRQLASGDMLCEIEESLAPQFESLRHDFNRSVSQLRQTLVSVGRTVSTVRNGSDEIATASSDLSKRTEGQAASLEQTAAALEEITSNVMSTSSRSAEARDLVRAASGQAEQSGVIVNDAVLAMGRIETASRQIGQIISVIDEIAFQTNLLALNAGVEAARAGEAGKGFAVVAQEVRELAQRSANAAKEIKQLVGNSEQAVAEGVKLVSATGEGLSAIAGMVESINRHMDAIATAAQEQATGLGEVNGSVNHMDQTTQQNAAMVEQLSAGSSRLAQEAAQLAVMLEAFRIAAGAEAVQARSTAGQAVSGQPRQAA</sequence>
<dbReference type="CDD" id="cd11386">
    <property type="entry name" value="MCP_signal"/>
    <property type="match status" value="1"/>
</dbReference>
<dbReference type="SUPFAM" id="SSF158472">
    <property type="entry name" value="HAMP domain-like"/>
    <property type="match status" value="1"/>
</dbReference>
<evidence type="ECO:0000256" key="1">
    <source>
        <dbReference type="ARBA" id="ARBA00022500"/>
    </source>
</evidence>
<dbReference type="Gene3D" id="1.10.8.500">
    <property type="entry name" value="HAMP domain in histidine kinase"/>
    <property type="match status" value="1"/>
</dbReference>
<evidence type="ECO:0000259" key="6">
    <source>
        <dbReference type="PROSITE" id="PS50111"/>
    </source>
</evidence>
<keyword evidence="9" id="KW-1185">Reference proteome</keyword>
<dbReference type="RefSeq" id="WP_377398239.1">
    <property type="nucleotide sequence ID" value="NZ_JBHUEQ010000011.1"/>
</dbReference>
<feature type="domain" description="Methyl-accepting transducer" evidence="6">
    <location>
        <begin position="486"/>
        <end position="715"/>
    </location>
</feature>
<gene>
    <name evidence="8" type="ORF">ACFSE1_06645</name>
</gene>
<dbReference type="SMART" id="SM00283">
    <property type="entry name" value="MA"/>
    <property type="match status" value="1"/>
</dbReference>
<dbReference type="SUPFAM" id="SSF58104">
    <property type="entry name" value="Methyl-accepting chemotaxis protein (MCP) signaling domain"/>
    <property type="match status" value="1"/>
</dbReference>
<feature type="domain" description="HAMP" evidence="7">
    <location>
        <begin position="347"/>
        <end position="400"/>
    </location>
</feature>
<evidence type="ECO:0000313" key="9">
    <source>
        <dbReference type="Proteomes" id="UP001597322"/>
    </source>
</evidence>
<keyword evidence="5" id="KW-1133">Transmembrane helix</keyword>
<dbReference type="SMART" id="SM00304">
    <property type="entry name" value="HAMP"/>
    <property type="match status" value="2"/>
</dbReference>
<proteinExistence type="inferred from homology"/>
<dbReference type="InterPro" id="IPR051310">
    <property type="entry name" value="MCP_chemotaxis"/>
</dbReference>
<feature type="domain" description="HAMP" evidence="7">
    <location>
        <begin position="429"/>
        <end position="481"/>
    </location>
</feature>
<evidence type="ECO:0000256" key="2">
    <source>
        <dbReference type="ARBA" id="ARBA00029447"/>
    </source>
</evidence>
<dbReference type="PROSITE" id="PS50111">
    <property type="entry name" value="CHEMOTAXIS_TRANSDUC_2"/>
    <property type="match status" value="1"/>
</dbReference>
<dbReference type="Pfam" id="PF00015">
    <property type="entry name" value="MCPsignal"/>
    <property type="match status" value="1"/>
</dbReference>
<protein>
    <submittedName>
        <fullName evidence="8">Methyl-accepting chemotaxis protein</fullName>
    </submittedName>
</protein>
<dbReference type="PROSITE" id="PS50885">
    <property type="entry name" value="HAMP"/>
    <property type="match status" value="2"/>
</dbReference>
<dbReference type="EMBL" id="JBHUEQ010000011">
    <property type="protein sequence ID" value="MFD1745135.1"/>
    <property type="molecule type" value="Genomic_DNA"/>
</dbReference>
<keyword evidence="5" id="KW-0472">Membrane</keyword>
<reference evidence="9" key="1">
    <citation type="journal article" date="2019" name="Int. J. Syst. Evol. Microbiol.">
        <title>The Global Catalogue of Microorganisms (GCM) 10K type strain sequencing project: providing services to taxonomists for standard genome sequencing and annotation.</title>
        <authorList>
            <consortium name="The Broad Institute Genomics Platform"/>
            <consortium name="The Broad Institute Genome Sequencing Center for Infectious Disease"/>
            <person name="Wu L."/>
            <person name="Ma J."/>
        </authorList>
    </citation>
    <scope>NUCLEOTIDE SEQUENCE [LARGE SCALE GENOMIC DNA]</scope>
    <source>
        <strain evidence="9">CG52</strain>
    </source>
</reference>
<keyword evidence="4" id="KW-0175">Coiled coil</keyword>
<dbReference type="Gene3D" id="1.10.287.950">
    <property type="entry name" value="Methyl-accepting chemotaxis protein"/>
    <property type="match status" value="1"/>
</dbReference>
<keyword evidence="3" id="KW-0807">Transducer</keyword>
<dbReference type="Pfam" id="PF00672">
    <property type="entry name" value="HAMP"/>
    <property type="match status" value="1"/>
</dbReference>
<accession>A0ABW4M1J1</accession>
<evidence type="ECO:0000313" key="8">
    <source>
        <dbReference type="EMBL" id="MFD1745135.1"/>
    </source>
</evidence>
<comment type="caution">
    <text evidence="8">The sequence shown here is derived from an EMBL/GenBank/DDBJ whole genome shotgun (WGS) entry which is preliminary data.</text>
</comment>
<keyword evidence="5" id="KW-0812">Transmembrane</keyword>
<evidence type="ECO:0000256" key="4">
    <source>
        <dbReference type="SAM" id="Coils"/>
    </source>
</evidence>
<dbReference type="CDD" id="cd06225">
    <property type="entry name" value="HAMP"/>
    <property type="match status" value="1"/>
</dbReference>
<evidence type="ECO:0000256" key="5">
    <source>
        <dbReference type="SAM" id="Phobius"/>
    </source>
</evidence>
<feature type="transmembrane region" description="Helical" evidence="5">
    <location>
        <begin position="324"/>
        <end position="347"/>
    </location>
</feature>
<evidence type="ECO:0000259" key="7">
    <source>
        <dbReference type="PROSITE" id="PS50885"/>
    </source>
</evidence>
<dbReference type="PANTHER" id="PTHR43531:SF11">
    <property type="entry name" value="METHYL-ACCEPTING CHEMOTAXIS PROTEIN 3"/>
    <property type="match status" value="1"/>
</dbReference>
<evidence type="ECO:0000256" key="3">
    <source>
        <dbReference type="PROSITE-ProRule" id="PRU00284"/>
    </source>
</evidence>